<organism evidence="2 3">
    <name type="scientific">Phaeosphaeria nodorum (strain SN15 / ATCC MYA-4574 / FGSC 10173)</name>
    <name type="common">Glume blotch fungus</name>
    <name type="synonym">Parastagonospora nodorum</name>
    <dbReference type="NCBI Taxonomy" id="321614"/>
    <lineage>
        <taxon>Eukaryota</taxon>
        <taxon>Fungi</taxon>
        <taxon>Dikarya</taxon>
        <taxon>Ascomycota</taxon>
        <taxon>Pezizomycotina</taxon>
        <taxon>Dothideomycetes</taxon>
        <taxon>Pleosporomycetidae</taxon>
        <taxon>Pleosporales</taxon>
        <taxon>Pleosporineae</taxon>
        <taxon>Phaeosphaeriaceae</taxon>
        <taxon>Parastagonospora</taxon>
    </lineage>
</organism>
<dbReference type="AlphaFoldDB" id="Q0UAD0"/>
<dbReference type="VEuPathDB" id="FungiDB:JI435_112840"/>
<evidence type="ECO:0000256" key="1">
    <source>
        <dbReference type="SAM" id="MobiDB-lite"/>
    </source>
</evidence>
<dbReference type="EMBL" id="CH445343">
    <property type="protein sequence ID" value="EAT80992.2"/>
    <property type="molecule type" value="Genomic_DNA"/>
</dbReference>
<sequence length="118" mass="13848">MLQRSGLPREFDLVLLVHKPDGVKNVYLSVNVDAEIESWFGSYPQWYTNLPKYMPTQDFTLDFNANIGQRFLPEQAGRGFNFASLPRSLDEHSVSDERYKSEPRHDWRLETQKRKNEG</sequence>
<dbReference type="GeneID" id="5978436"/>
<dbReference type="KEGG" id="pno:SNOG_11284"/>
<dbReference type="Proteomes" id="UP000001055">
    <property type="component" value="Unassembled WGS sequence"/>
</dbReference>
<evidence type="ECO:0000313" key="2">
    <source>
        <dbReference type="EMBL" id="EAT80992.2"/>
    </source>
</evidence>
<name>Q0UAD0_PHANO</name>
<dbReference type="RefSeq" id="XP_001801528.1">
    <property type="nucleotide sequence ID" value="XM_001801476.1"/>
</dbReference>
<proteinExistence type="predicted"/>
<reference evidence="3" key="1">
    <citation type="journal article" date="2007" name="Plant Cell">
        <title>Dothideomycete-plant interactions illuminated by genome sequencing and EST analysis of the wheat pathogen Stagonospora nodorum.</title>
        <authorList>
            <person name="Hane J.K."/>
            <person name="Lowe R.G."/>
            <person name="Solomon P.S."/>
            <person name="Tan K.C."/>
            <person name="Schoch C.L."/>
            <person name="Spatafora J.W."/>
            <person name="Crous P.W."/>
            <person name="Kodira C."/>
            <person name="Birren B.W."/>
            <person name="Galagan J.E."/>
            <person name="Torriani S.F."/>
            <person name="McDonald B.A."/>
            <person name="Oliver R.P."/>
        </authorList>
    </citation>
    <scope>NUCLEOTIDE SEQUENCE [LARGE SCALE GENOMIC DNA]</scope>
    <source>
        <strain evidence="3">SN15 / ATCC MYA-4574 / FGSC 10173</strain>
    </source>
</reference>
<accession>Q0UAD0</accession>
<dbReference type="InParanoid" id="Q0UAD0"/>
<evidence type="ECO:0000313" key="3">
    <source>
        <dbReference type="Proteomes" id="UP000001055"/>
    </source>
</evidence>
<gene>
    <name evidence="2" type="ORF">SNOG_11284</name>
</gene>
<feature type="region of interest" description="Disordered" evidence="1">
    <location>
        <begin position="93"/>
        <end position="118"/>
    </location>
</feature>
<dbReference type="HOGENOM" id="CLU_2074001_0_0_1"/>
<dbReference type="eggNOG" id="ENOG502S65D">
    <property type="taxonomic scope" value="Eukaryota"/>
</dbReference>
<protein>
    <submittedName>
        <fullName evidence="2">Uncharacterized protein</fullName>
    </submittedName>
</protein>